<organism evidence="3 4">
    <name type="scientific">Lactobacillus johnsonii</name>
    <dbReference type="NCBI Taxonomy" id="33959"/>
    <lineage>
        <taxon>Bacteria</taxon>
        <taxon>Bacillati</taxon>
        <taxon>Bacillota</taxon>
        <taxon>Bacilli</taxon>
        <taxon>Lactobacillales</taxon>
        <taxon>Lactobacillaceae</taxon>
        <taxon>Lactobacillus</taxon>
    </lineage>
</organism>
<dbReference type="EMBL" id="NIBD01000024">
    <property type="protein sequence ID" value="PAB55438.1"/>
    <property type="molecule type" value="Genomic_DNA"/>
</dbReference>
<evidence type="ECO:0000313" key="4">
    <source>
        <dbReference type="Proteomes" id="UP000216008"/>
    </source>
</evidence>
<feature type="transmembrane region" description="Helical" evidence="1">
    <location>
        <begin position="106"/>
        <end position="126"/>
    </location>
</feature>
<comment type="caution">
    <text evidence="3">The sequence shown here is derived from an EMBL/GenBank/DDBJ whole genome shotgun (WGS) entry which is preliminary data.</text>
</comment>
<evidence type="ECO:0000256" key="1">
    <source>
        <dbReference type="SAM" id="Phobius"/>
    </source>
</evidence>
<evidence type="ECO:0000313" key="5">
    <source>
        <dbReference type="Proteomes" id="UP000216448"/>
    </source>
</evidence>
<dbReference type="RefSeq" id="WP_087713115.1">
    <property type="nucleotide sequence ID" value="NZ_CP021703.1"/>
</dbReference>
<feature type="transmembrane region" description="Helical" evidence="1">
    <location>
        <begin position="82"/>
        <end position="100"/>
    </location>
</feature>
<reference evidence="4 5" key="1">
    <citation type="submission" date="2017-05" db="EMBL/GenBank/DDBJ databases">
        <title>Lactobacillus johnsonii from commercial turkeys.</title>
        <authorList>
            <person name="Johnson T.J."/>
            <person name="Youmans B."/>
        </authorList>
    </citation>
    <scope>NUCLEOTIDE SEQUENCE [LARGE SCALE GENOMIC DNA]</scope>
    <source>
        <strain evidence="3 4">UMNLJ114</strain>
        <strain evidence="2 5">UMNLJ54</strain>
    </source>
</reference>
<keyword evidence="1" id="KW-0472">Membrane</keyword>
<keyword evidence="1" id="KW-0812">Transmembrane</keyword>
<dbReference type="Proteomes" id="UP000216008">
    <property type="component" value="Unassembled WGS sequence"/>
</dbReference>
<proteinExistence type="predicted"/>
<dbReference type="EMBL" id="NIBB01000047">
    <property type="protein sequence ID" value="PAB52282.1"/>
    <property type="molecule type" value="Genomic_DNA"/>
</dbReference>
<evidence type="ECO:0000313" key="3">
    <source>
        <dbReference type="EMBL" id="PAB55438.1"/>
    </source>
</evidence>
<gene>
    <name evidence="2" type="ORF">A3P64_07300</name>
    <name evidence="3" type="ORF">A3Q24_04690</name>
</gene>
<keyword evidence="1" id="KW-1133">Transmembrane helix</keyword>
<accession>A0A1Z1NBS0</accession>
<sequence>MNNFSGKRLIKWGLILSVVCFISIFLFTFRKENDLLNLLAIPTNRKIILLVVFLIISLFLGFILAGVCLTTGWLRFKFKKNFLYKSIFIGLTWTGIDLLLLNSGKFMLVTVLIDFILSTAIALMFFSQKDVKHK</sequence>
<dbReference type="Proteomes" id="UP000216448">
    <property type="component" value="Unassembled WGS sequence"/>
</dbReference>
<feature type="transmembrane region" description="Helical" evidence="1">
    <location>
        <begin position="47"/>
        <end position="70"/>
    </location>
</feature>
<name>A0A1Z1NBS0_LACJH</name>
<protein>
    <submittedName>
        <fullName evidence="3">Uncharacterized protein</fullName>
    </submittedName>
</protein>
<evidence type="ECO:0000313" key="2">
    <source>
        <dbReference type="EMBL" id="PAB52282.1"/>
    </source>
</evidence>
<feature type="transmembrane region" description="Helical" evidence="1">
    <location>
        <begin position="9"/>
        <end position="27"/>
    </location>
</feature>
<dbReference type="AlphaFoldDB" id="A0A1Z1NBS0"/>